<proteinExistence type="predicted"/>
<name>A0ABY2QT42_9HYPH</name>
<dbReference type="Proteomes" id="UP000309667">
    <property type="component" value="Unassembled WGS sequence"/>
</dbReference>
<gene>
    <name evidence="1" type="ORF">E9677_12715</name>
</gene>
<evidence type="ECO:0000313" key="1">
    <source>
        <dbReference type="EMBL" id="THV13764.1"/>
    </source>
</evidence>
<accession>A0ABY2QT42</accession>
<comment type="caution">
    <text evidence="1">The sequence shown here is derived from an EMBL/GenBank/DDBJ whole genome shotgun (WGS) entry which is preliminary data.</text>
</comment>
<evidence type="ECO:0000313" key="2">
    <source>
        <dbReference type="Proteomes" id="UP000309667"/>
    </source>
</evidence>
<keyword evidence="2" id="KW-1185">Reference proteome</keyword>
<organism evidence="1 2">
    <name type="scientific">Rhizobium rhizophilum</name>
    <dbReference type="NCBI Taxonomy" id="1850373"/>
    <lineage>
        <taxon>Bacteria</taxon>
        <taxon>Pseudomonadati</taxon>
        <taxon>Pseudomonadota</taxon>
        <taxon>Alphaproteobacteria</taxon>
        <taxon>Hyphomicrobiales</taxon>
        <taxon>Rhizobiaceae</taxon>
        <taxon>Rhizobium/Agrobacterium group</taxon>
        <taxon>Rhizobium</taxon>
    </lineage>
</organism>
<protein>
    <submittedName>
        <fullName evidence="1">Uncharacterized protein</fullName>
    </submittedName>
</protein>
<sequence length="67" mass="7283">MADHGTGPVKVTVSDPETGKVFEEKIVSNDYVIICNGRRYLKSVQVMGKTHMLAVAWEKATEGSTDG</sequence>
<dbReference type="EMBL" id="STGT01000003">
    <property type="protein sequence ID" value="THV13764.1"/>
    <property type="molecule type" value="Genomic_DNA"/>
</dbReference>
<reference evidence="1 2" key="1">
    <citation type="submission" date="2019-04" db="EMBL/GenBank/DDBJ databases">
        <title>Genome sequence of strain 7209-2.</title>
        <authorList>
            <person name="Gao J."/>
            <person name="Sun J."/>
        </authorList>
    </citation>
    <scope>NUCLEOTIDE SEQUENCE [LARGE SCALE GENOMIC DNA]</scope>
    <source>
        <strain evidence="1 2">7209-2</strain>
    </source>
</reference>
<dbReference type="RefSeq" id="WP_136558472.1">
    <property type="nucleotide sequence ID" value="NZ_STGT01000003.1"/>
</dbReference>